<feature type="coiled-coil region" evidence="1">
    <location>
        <begin position="63"/>
        <end position="98"/>
    </location>
</feature>
<gene>
    <name evidence="2" type="ORF">OOT00_15275</name>
</gene>
<keyword evidence="3" id="KW-1185">Reference proteome</keyword>
<evidence type="ECO:0000313" key="3">
    <source>
        <dbReference type="Proteomes" id="UP001209681"/>
    </source>
</evidence>
<sequence>MRKKRHNYSAQEKVTILKRHLVDRVAVSDVCDEYDLQPTVFYRWQKEFFENGAAAFEKSNSARNRAEQKRIEQLEAKLQAKNEVLSELMEEHVQLKKERGVR</sequence>
<name>A0ABT3ND12_9BACT</name>
<reference evidence="2 3" key="1">
    <citation type="submission" date="2022-11" db="EMBL/GenBank/DDBJ databases">
        <title>Desulfobotulus tamanensis H1 sp. nov. - anaerobic, alkaliphilic, sulphate reducing bacterium isolated from terrestrial mud volcano.</title>
        <authorList>
            <person name="Frolova A."/>
            <person name="Merkel A.Y."/>
            <person name="Slobodkin A.I."/>
        </authorList>
    </citation>
    <scope>NUCLEOTIDE SEQUENCE [LARGE SCALE GENOMIC DNA]</scope>
    <source>
        <strain evidence="2 3">H1</strain>
    </source>
</reference>
<accession>A0ABT3ND12</accession>
<dbReference type="Pfam" id="PF01527">
    <property type="entry name" value="HTH_Tnp_1"/>
    <property type="match status" value="1"/>
</dbReference>
<protein>
    <submittedName>
        <fullName evidence="2">Transposase</fullName>
    </submittedName>
</protein>
<dbReference type="RefSeq" id="WP_265426288.1">
    <property type="nucleotide sequence ID" value="NZ_JAPFPW010000033.1"/>
</dbReference>
<evidence type="ECO:0000313" key="2">
    <source>
        <dbReference type="EMBL" id="MCW7755344.1"/>
    </source>
</evidence>
<organism evidence="2 3">
    <name type="scientific">Desulfobotulus pelophilus</name>
    <dbReference type="NCBI Taxonomy" id="2823377"/>
    <lineage>
        <taxon>Bacteria</taxon>
        <taxon>Pseudomonadati</taxon>
        <taxon>Thermodesulfobacteriota</taxon>
        <taxon>Desulfobacteria</taxon>
        <taxon>Desulfobacterales</taxon>
        <taxon>Desulfobacteraceae</taxon>
        <taxon>Desulfobotulus</taxon>
    </lineage>
</organism>
<proteinExistence type="predicted"/>
<keyword evidence="1" id="KW-0175">Coiled coil</keyword>
<dbReference type="EMBL" id="JAPFPW010000033">
    <property type="protein sequence ID" value="MCW7755344.1"/>
    <property type="molecule type" value="Genomic_DNA"/>
</dbReference>
<dbReference type="SUPFAM" id="SSF48295">
    <property type="entry name" value="TrpR-like"/>
    <property type="match status" value="1"/>
</dbReference>
<comment type="caution">
    <text evidence="2">The sequence shown here is derived from an EMBL/GenBank/DDBJ whole genome shotgun (WGS) entry which is preliminary data.</text>
</comment>
<dbReference type="InterPro" id="IPR010921">
    <property type="entry name" value="Trp_repressor/repl_initiator"/>
</dbReference>
<dbReference type="Proteomes" id="UP001209681">
    <property type="component" value="Unassembled WGS sequence"/>
</dbReference>
<dbReference type="Gene3D" id="1.10.10.10">
    <property type="entry name" value="Winged helix-like DNA-binding domain superfamily/Winged helix DNA-binding domain"/>
    <property type="match status" value="1"/>
</dbReference>
<dbReference type="InterPro" id="IPR002514">
    <property type="entry name" value="Transposase_8"/>
</dbReference>
<dbReference type="InterPro" id="IPR036388">
    <property type="entry name" value="WH-like_DNA-bd_sf"/>
</dbReference>
<evidence type="ECO:0000256" key="1">
    <source>
        <dbReference type="SAM" id="Coils"/>
    </source>
</evidence>